<accession>A0A6J4H9I1</accession>
<dbReference type="GO" id="GO:0003677">
    <property type="term" value="F:DNA binding"/>
    <property type="evidence" value="ECO:0007669"/>
    <property type="project" value="UniProtKB-KW"/>
</dbReference>
<organism evidence="2">
    <name type="scientific">uncultured Blastococcus sp</name>
    <dbReference type="NCBI Taxonomy" id="217144"/>
    <lineage>
        <taxon>Bacteria</taxon>
        <taxon>Bacillati</taxon>
        <taxon>Actinomycetota</taxon>
        <taxon>Actinomycetes</taxon>
        <taxon>Geodermatophilales</taxon>
        <taxon>Geodermatophilaceae</taxon>
        <taxon>Blastococcus</taxon>
        <taxon>environmental samples</taxon>
    </lineage>
</organism>
<evidence type="ECO:0000259" key="1">
    <source>
        <dbReference type="Pfam" id="PF13280"/>
    </source>
</evidence>
<keyword evidence="2" id="KW-0238">DNA-binding</keyword>
<dbReference type="InterPro" id="IPR026881">
    <property type="entry name" value="WYL_dom"/>
</dbReference>
<evidence type="ECO:0000313" key="2">
    <source>
        <dbReference type="EMBL" id="CAA9218026.1"/>
    </source>
</evidence>
<dbReference type="AlphaFoldDB" id="A0A6J4H9I1"/>
<feature type="domain" description="WYL" evidence="1">
    <location>
        <begin position="30"/>
        <end position="92"/>
    </location>
</feature>
<dbReference type="PROSITE" id="PS52050">
    <property type="entry name" value="WYL"/>
    <property type="match status" value="1"/>
</dbReference>
<dbReference type="Pfam" id="PF13280">
    <property type="entry name" value="WYL"/>
    <property type="match status" value="1"/>
</dbReference>
<protein>
    <submittedName>
        <fullName evidence="2">DNA-binding protein</fullName>
    </submittedName>
</protein>
<name>A0A6J4H9I1_9ACTN</name>
<gene>
    <name evidence="2" type="ORF">AVDCRST_MAG57-438</name>
</gene>
<reference evidence="2" key="1">
    <citation type="submission" date="2020-02" db="EMBL/GenBank/DDBJ databases">
        <authorList>
            <person name="Meier V. D."/>
        </authorList>
    </citation>
    <scope>NUCLEOTIDE SEQUENCE</scope>
    <source>
        <strain evidence="2">AVDCRST_MAG57</strain>
    </source>
</reference>
<sequence length="103" mass="10784">MRQMRAGDAALSARRGEAVRQVPGVTTASTLELLSRAVSAGLPVWLGYVDAQGSGSQRVVRPVSLAGGFLQGYDEKRGESSTFAVHRITSVALVEDDDAVVPG</sequence>
<proteinExistence type="predicted"/>
<dbReference type="EMBL" id="CADCTI010000042">
    <property type="protein sequence ID" value="CAA9218026.1"/>
    <property type="molecule type" value="Genomic_DNA"/>
</dbReference>